<evidence type="ECO:0000313" key="2">
    <source>
        <dbReference type="Proteomes" id="UP000632273"/>
    </source>
</evidence>
<gene>
    <name evidence="1" type="ORF">GCM10011383_08340</name>
</gene>
<organism evidence="1 2">
    <name type="scientific">Hymenobacter cavernae</name>
    <dbReference type="NCBI Taxonomy" id="2044852"/>
    <lineage>
        <taxon>Bacteria</taxon>
        <taxon>Pseudomonadati</taxon>
        <taxon>Bacteroidota</taxon>
        <taxon>Cytophagia</taxon>
        <taxon>Cytophagales</taxon>
        <taxon>Hymenobacteraceae</taxon>
        <taxon>Hymenobacter</taxon>
    </lineage>
</organism>
<keyword evidence="2" id="KW-1185">Reference proteome</keyword>
<accession>A0ABQ1TPE4</accession>
<reference evidence="2" key="1">
    <citation type="journal article" date="2019" name="Int. J. Syst. Evol. Microbiol.">
        <title>The Global Catalogue of Microorganisms (GCM) 10K type strain sequencing project: providing services to taxonomists for standard genome sequencing and annotation.</title>
        <authorList>
            <consortium name="The Broad Institute Genomics Platform"/>
            <consortium name="The Broad Institute Genome Sequencing Center for Infectious Disease"/>
            <person name="Wu L."/>
            <person name="Ma J."/>
        </authorList>
    </citation>
    <scope>NUCLEOTIDE SEQUENCE [LARGE SCALE GENOMIC DNA]</scope>
    <source>
        <strain evidence="2">CGMCC 1.15197</strain>
    </source>
</reference>
<comment type="caution">
    <text evidence="1">The sequence shown here is derived from an EMBL/GenBank/DDBJ whole genome shotgun (WGS) entry which is preliminary data.</text>
</comment>
<dbReference type="Proteomes" id="UP000632273">
    <property type="component" value="Unassembled WGS sequence"/>
</dbReference>
<proteinExistence type="predicted"/>
<name>A0ABQ1TPE4_9BACT</name>
<evidence type="ECO:0000313" key="1">
    <source>
        <dbReference type="EMBL" id="GGE99808.1"/>
    </source>
</evidence>
<protein>
    <submittedName>
        <fullName evidence="1">Uncharacterized protein</fullName>
    </submittedName>
</protein>
<sequence>MQLKPEPMRQSHVSVRGLNIIDAIVGGNEQMNAAGNNGSGEKGGGLPRFDGAIVKIYKLYFINKS</sequence>
<dbReference type="EMBL" id="BMHT01000001">
    <property type="protein sequence ID" value="GGE99808.1"/>
    <property type="molecule type" value="Genomic_DNA"/>
</dbReference>
<dbReference type="RefSeq" id="WP_188811205.1">
    <property type="nucleotide sequence ID" value="NZ_BMHT01000001.1"/>
</dbReference>